<evidence type="ECO:0000256" key="5">
    <source>
        <dbReference type="ARBA" id="ARBA00023136"/>
    </source>
</evidence>
<feature type="coiled-coil region" evidence="6">
    <location>
        <begin position="128"/>
        <end position="155"/>
    </location>
</feature>
<evidence type="ECO:0000256" key="6">
    <source>
        <dbReference type="SAM" id="Coils"/>
    </source>
</evidence>
<dbReference type="Gene3D" id="1.20.1440.20">
    <property type="entry name" value="LemA-like domain"/>
    <property type="match status" value="1"/>
</dbReference>
<organism evidence="7 8">
    <name type="scientific">Candidatus Kutchimonas denitrificans</name>
    <dbReference type="NCBI Taxonomy" id="3056748"/>
    <lineage>
        <taxon>Bacteria</taxon>
        <taxon>Pseudomonadati</taxon>
        <taxon>Gemmatimonadota</taxon>
        <taxon>Gemmatimonadia</taxon>
        <taxon>Candidatus Palauibacterales</taxon>
        <taxon>Candidatus Palauibacteraceae</taxon>
        <taxon>Candidatus Kutchimonas</taxon>
    </lineage>
</organism>
<comment type="similarity">
    <text evidence="2">Belongs to the LemA family.</text>
</comment>
<reference evidence="7 8" key="1">
    <citation type="submission" date="2020-01" db="EMBL/GenBank/DDBJ databases">
        <title>Genomes assembled from Gulf of Kutch pelagic sediment metagenomes.</title>
        <authorList>
            <person name="Chandrashekar M."/>
            <person name="Mahajan M.S."/>
            <person name="Dave K.J."/>
            <person name="Vatsa P."/>
            <person name="Nathani N.M."/>
        </authorList>
    </citation>
    <scope>NUCLEOTIDE SEQUENCE [LARGE SCALE GENOMIC DNA]</scope>
    <source>
        <strain evidence="7">KS3-K002</strain>
    </source>
</reference>
<evidence type="ECO:0000256" key="3">
    <source>
        <dbReference type="ARBA" id="ARBA00022692"/>
    </source>
</evidence>
<protein>
    <submittedName>
        <fullName evidence="7">LemA family protein</fullName>
    </submittedName>
</protein>
<gene>
    <name evidence="7" type="ORF">GWO12_15410</name>
</gene>
<proteinExistence type="inferred from homology"/>
<name>A0AAE5CDS2_9BACT</name>
<dbReference type="InterPro" id="IPR023353">
    <property type="entry name" value="LemA-like_dom_sf"/>
</dbReference>
<evidence type="ECO:0000313" key="7">
    <source>
        <dbReference type="EMBL" id="NIR76469.1"/>
    </source>
</evidence>
<dbReference type="EMBL" id="JAACAK010000130">
    <property type="protein sequence ID" value="NIR76469.1"/>
    <property type="molecule type" value="Genomic_DNA"/>
</dbReference>
<accession>A0AAE5CDS2</accession>
<evidence type="ECO:0000256" key="1">
    <source>
        <dbReference type="ARBA" id="ARBA00004167"/>
    </source>
</evidence>
<keyword evidence="3" id="KW-0812">Transmembrane</keyword>
<comment type="subcellular location">
    <subcellularLocation>
        <location evidence="1">Membrane</location>
        <topology evidence="1">Single-pass membrane protein</topology>
    </subcellularLocation>
</comment>
<evidence type="ECO:0000256" key="4">
    <source>
        <dbReference type="ARBA" id="ARBA00022989"/>
    </source>
</evidence>
<dbReference type="GO" id="GO:0016020">
    <property type="term" value="C:membrane"/>
    <property type="evidence" value="ECO:0007669"/>
    <property type="project" value="UniProtKB-SubCell"/>
</dbReference>
<dbReference type="Proteomes" id="UP000702544">
    <property type="component" value="Unassembled WGS sequence"/>
</dbReference>
<dbReference type="PROSITE" id="PS51257">
    <property type="entry name" value="PROKAR_LIPOPROTEIN"/>
    <property type="match status" value="1"/>
</dbReference>
<evidence type="ECO:0000313" key="8">
    <source>
        <dbReference type="Proteomes" id="UP000702544"/>
    </source>
</evidence>
<sequence length="194" mass="21562">MKTYRRSPSTATFAMLTASLLALSLGGCGYGRIQMLDEAVLRARSEIEVHLRRRAELVPNLLETIRNYGSIGGGAVERVADARAGLDDAVRESDLSEMEEWNARLSESLSELLGTLRFDSELAGDPSYQLLRSQLEETQEQVARASRAYNDAVARYNQFISGFPQIVTAKMVGAERLRRFEPWDSVAVPHPADQ</sequence>
<keyword evidence="6" id="KW-0175">Coiled coil</keyword>
<keyword evidence="4" id="KW-1133">Transmembrane helix</keyword>
<comment type="caution">
    <text evidence="7">The sequence shown here is derived from an EMBL/GenBank/DDBJ whole genome shotgun (WGS) entry which is preliminary data.</text>
</comment>
<evidence type="ECO:0000256" key="2">
    <source>
        <dbReference type="ARBA" id="ARBA00008854"/>
    </source>
</evidence>
<dbReference type="InterPro" id="IPR007156">
    <property type="entry name" value="MamQ_LemA"/>
</dbReference>
<dbReference type="PANTHER" id="PTHR34478">
    <property type="entry name" value="PROTEIN LEMA"/>
    <property type="match status" value="1"/>
</dbReference>
<dbReference type="SUPFAM" id="SSF140478">
    <property type="entry name" value="LemA-like"/>
    <property type="match status" value="1"/>
</dbReference>
<dbReference type="Pfam" id="PF04011">
    <property type="entry name" value="LemA"/>
    <property type="match status" value="1"/>
</dbReference>
<dbReference type="AlphaFoldDB" id="A0AAE5CDS2"/>
<keyword evidence="5" id="KW-0472">Membrane</keyword>
<dbReference type="PANTHER" id="PTHR34478:SF2">
    <property type="entry name" value="MEMBRANE PROTEIN"/>
    <property type="match status" value="1"/>
</dbReference>